<dbReference type="AlphaFoldDB" id="A0A917GXM5"/>
<evidence type="ECO:0000313" key="3">
    <source>
        <dbReference type="Proteomes" id="UP000600247"/>
    </source>
</evidence>
<dbReference type="EMBL" id="BMHY01000001">
    <property type="protein sequence ID" value="GGG59731.1"/>
    <property type="molecule type" value="Genomic_DNA"/>
</dbReference>
<dbReference type="RefSeq" id="WP_188887884.1">
    <property type="nucleotide sequence ID" value="NZ_BMHY01000001.1"/>
</dbReference>
<evidence type="ECO:0008006" key="4">
    <source>
        <dbReference type="Google" id="ProtNLM"/>
    </source>
</evidence>
<gene>
    <name evidence="2" type="ORF">GCM10010918_11150</name>
</gene>
<comment type="caution">
    <text evidence="2">The sequence shown here is derived from an EMBL/GenBank/DDBJ whole genome shotgun (WGS) entry which is preliminary data.</text>
</comment>
<reference evidence="2 3" key="1">
    <citation type="journal article" date="2014" name="Int. J. Syst. Evol. Microbiol.">
        <title>Complete genome sequence of Corynebacterium casei LMG S-19264T (=DSM 44701T), isolated from a smear-ripened cheese.</title>
        <authorList>
            <consortium name="US DOE Joint Genome Institute (JGI-PGF)"/>
            <person name="Walter F."/>
            <person name="Albersmeier A."/>
            <person name="Kalinowski J."/>
            <person name="Ruckert C."/>
        </authorList>
    </citation>
    <scope>NUCLEOTIDE SEQUENCE [LARGE SCALE GENOMIC DNA]</scope>
    <source>
        <strain evidence="2 3">CGMCC 1.15286</strain>
    </source>
</reference>
<keyword evidence="1" id="KW-0732">Signal</keyword>
<keyword evidence="3" id="KW-1185">Reference proteome</keyword>
<dbReference type="Proteomes" id="UP000600247">
    <property type="component" value="Unassembled WGS sequence"/>
</dbReference>
<proteinExistence type="predicted"/>
<accession>A0A917GXM5</accession>
<protein>
    <recommendedName>
        <fullName evidence="4">SLH domain-containing protein</fullName>
    </recommendedName>
</protein>
<name>A0A917GXM5_9BACL</name>
<evidence type="ECO:0000313" key="2">
    <source>
        <dbReference type="EMBL" id="GGG59731.1"/>
    </source>
</evidence>
<feature type="chain" id="PRO_5037367983" description="SLH domain-containing protein" evidence="1">
    <location>
        <begin position="33"/>
        <end position="449"/>
    </location>
</feature>
<feature type="signal peptide" evidence="1">
    <location>
        <begin position="1"/>
        <end position="32"/>
    </location>
</feature>
<organism evidence="2 3">
    <name type="scientific">Paenibacillus radicis</name>
    <name type="common">ex Gao et al. 2016</name>
    <dbReference type="NCBI Taxonomy" id="1737354"/>
    <lineage>
        <taxon>Bacteria</taxon>
        <taxon>Bacillati</taxon>
        <taxon>Bacillota</taxon>
        <taxon>Bacilli</taxon>
        <taxon>Bacillales</taxon>
        <taxon>Paenibacillaceae</taxon>
        <taxon>Paenibacillus</taxon>
    </lineage>
</organism>
<evidence type="ECO:0000256" key="1">
    <source>
        <dbReference type="SAM" id="SignalP"/>
    </source>
</evidence>
<sequence length="449" mass="48904">MQRSVSPTAKYLVAFLLAAAFLLNAAILPAGAAGKTETASDYGIFLKDKYNLSVAPKATKGDFIQYTAAILGNPKADKEVSFTDIPAADPLYASAAALHGKGILGGTTVEPKQQLKPLVAALISLRAANLQELALTYPKDKVDKALVKLGVSTKSVTGTTAQELAAAVDTGLIPTEFYGEFKTNAAASTALTQALLGKVLTINGKYKQYIGYVSDADIYSKFYTAYTTSNIIQIPKLQEVVDRALKQDIVTGYNLKDSRFDANFVESLSVTYGHSNVKHALQLIGLLRSEGIDAKVQFEPKTSAFIHMKEWGTPTIDDTNQAVLTENGNYINYAKEYDIKFEFANTTDKVKFDKIIWSYAKKDAAGQKGLIAGSWFQPLYYSLTKTEGYKEIANNKIVDGHYYAQTFSLPDKTDAIAKGFATVDPSVKVTTYTFWVDGPFFNYLNGEGL</sequence>